<evidence type="ECO:0000313" key="4">
    <source>
        <dbReference type="Proteomes" id="UP000310754"/>
    </source>
</evidence>
<evidence type="ECO:0000256" key="1">
    <source>
        <dbReference type="ARBA" id="ARBA00009759"/>
    </source>
</evidence>
<feature type="binding site" evidence="2">
    <location>
        <position position="115"/>
    </location>
    <ligand>
        <name>Mg(2+)</name>
        <dbReference type="ChEBI" id="CHEBI:18420"/>
        <label>1</label>
        <note>catalytic</note>
    </ligand>
</feature>
<feature type="binding site" evidence="2">
    <location>
        <position position="112"/>
    </location>
    <ligand>
        <name>Mg(2+)</name>
        <dbReference type="ChEBI" id="CHEBI:18420"/>
        <label>1</label>
        <note>catalytic</note>
    </ligand>
</feature>
<sequence length="292" mass="31429">MGKSQAGSETSHSQERFSVFDDHDIGAVLEIVKEAARLDILPRFRSPDMGDVTEKKSAIDLVTDADLLSERRMTEAFRARWPNALVVGEEACETNPGLISALRDAELAFVIDPVDGTFNFQAGLPTFGTNLAVVVRGETVAGIIHEAVLGDTLVASKGAGAHLLRADGHQAPIAVAKPVPVSSTVGTISINDIGYEQRRRIAGNLAKTQMAFAYNCSAYEYWMASTGKVHFIGHHKLMPWDHLAGVLIHLEAGGFTARFDGTPYLPGHTTGGILSAPDVESWQEILQEIVLA</sequence>
<name>A0A4S4A2K0_9HYPH</name>
<organism evidence="3 4">
    <name type="scientific">Allorhizobium terrae</name>
    <dbReference type="NCBI Taxonomy" id="1848972"/>
    <lineage>
        <taxon>Bacteria</taxon>
        <taxon>Pseudomonadati</taxon>
        <taxon>Pseudomonadota</taxon>
        <taxon>Alphaproteobacteria</taxon>
        <taxon>Hyphomicrobiales</taxon>
        <taxon>Rhizobiaceae</taxon>
        <taxon>Rhizobium/Agrobacterium group</taxon>
        <taxon>Allorhizobium</taxon>
    </lineage>
</organism>
<dbReference type="PRINTS" id="PR00377">
    <property type="entry name" value="IMPHPHTASES"/>
</dbReference>
<dbReference type="GO" id="GO:0046872">
    <property type="term" value="F:metal ion binding"/>
    <property type="evidence" value="ECO:0007669"/>
    <property type="project" value="UniProtKB-KW"/>
</dbReference>
<dbReference type="PANTHER" id="PTHR20854">
    <property type="entry name" value="INOSITOL MONOPHOSPHATASE"/>
    <property type="match status" value="1"/>
</dbReference>
<evidence type="ECO:0000256" key="2">
    <source>
        <dbReference type="PIRSR" id="PIRSR600760-2"/>
    </source>
</evidence>
<dbReference type="Gene3D" id="3.40.190.80">
    <property type="match status" value="1"/>
</dbReference>
<accession>A0A4S4A2K0</accession>
<dbReference type="GO" id="GO:0006020">
    <property type="term" value="P:inositol metabolic process"/>
    <property type="evidence" value="ECO:0007669"/>
    <property type="project" value="TreeGrafter"/>
</dbReference>
<comment type="caution">
    <text evidence="3">The sequence shown here is derived from an EMBL/GenBank/DDBJ whole genome shotgun (WGS) entry which is preliminary data.</text>
</comment>
<dbReference type="PANTHER" id="PTHR20854:SF4">
    <property type="entry name" value="INOSITOL-1-MONOPHOSPHATASE-RELATED"/>
    <property type="match status" value="1"/>
</dbReference>
<dbReference type="SUPFAM" id="SSF56655">
    <property type="entry name" value="Carbohydrate phosphatase"/>
    <property type="match status" value="1"/>
</dbReference>
<dbReference type="GO" id="GO:0007165">
    <property type="term" value="P:signal transduction"/>
    <property type="evidence" value="ECO:0007669"/>
    <property type="project" value="TreeGrafter"/>
</dbReference>
<dbReference type="Proteomes" id="UP000310754">
    <property type="component" value="Unassembled WGS sequence"/>
</dbReference>
<dbReference type="AlphaFoldDB" id="A0A4S4A2K0"/>
<proteinExistence type="inferred from homology"/>
<gene>
    <name evidence="3" type="ORF">E6C51_05055</name>
</gene>
<comment type="cofactor">
    <cofactor evidence="2">
        <name>Mg(2+)</name>
        <dbReference type="ChEBI" id="CHEBI:18420"/>
    </cofactor>
</comment>
<dbReference type="InterPro" id="IPR000760">
    <property type="entry name" value="Inositol_monophosphatase-like"/>
</dbReference>
<feature type="binding site" evidence="2">
    <location>
        <position position="89"/>
    </location>
    <ligand>
        <name>Mg(2+)</name>
        <dbReference type="ChEBI" id="CHEBI:18420"/>
        <label>1</label>
        <note>catalytic</note>
    </ligand>
</feature>
<keyword evidence="4" id="KW-1185">Reference proteome</keyword>
<comment type="similarity">
    <text evidence="1">Belongs to the inositol monophosphatase superfamily.</text>
</comment>
<dbReference type="Pfam" id="PF00459">
    <property type="entry name" value="Inositol_P"/>
    <property type="match status" value="1"/>
</dbReference>
<dbReference type="GO" id="GO:0008934">
    <property type="term" value="F:inositol monophosphate 1-phosphatase activity"/>
    <property type="evidence" value="ECO:0007669"/>
    <property type="project" value="TreeGrafter"/>
</dbReference>
<dbReference type="EMBL" id="SSOA01000002">
    <property type="protein sequence ID" value="THF52598.1"/>
    <property type="molecule type" value="Genomic_DNA"/>
</dbReference>
<protein>
    <submittedName>
        <fullName evidence="3">Inositol monophosphatase</fullName>
    </submittedName>
</protein>
<reference evidence="3 4" key="1">
    <citation type="submission" date="2019-04" db="EMBL/GenBank/DDBJ databases">
        <title>Rhizobium terrae sp. nov., isolated from a paddy soil.</title>
        <authorList>
            <person name="Lin S.-Y."/>
            <person name="Hameed A."/>
            <person name="Huang H.-I."/>
            <person name="Young C.-C."/>
        </authorList>
    </citation>
    <scope>NUCLEOTIDE SEQUENCE [LARGE SCALE GENOMIC DNA]</scope>
    <source>
        <strain evidence="3 4">CC-HIH110</strain>
    </source>
</reference>
<evidence type="ECO:0000313" key="3">
    <source>
        <dbReference type="EMBL" id="THF52598.1"/>
    </source>
</evidence>
<keyword evidence="2" id="KW-0479">Metal-binding</keyword>
<feature type="binding site" evidence="2">
    <location>
        <position position="241"/>
    </location>
    <ligand>
        <name>Mg(2+)</name>
        <dbReference type="ChEBI" id="CHEBI:18420"/>
        <label>1</label>
        <note>catalytic</note>
    </ligand>
</feature>
<dbReference type="Gene3D" id="3.30.540.10">
    <property type="entry name" value="Fructose-1,6-Bisphosphatase, subunit A, domain 1"/>
    <property type="match status" value="1"/>
</dbReference>
<keyword evidence="2" id="KW-0460">Magnesium</keyword>